<dbReference type="PANTHER" id="PTHR30606:SF10">
    <property type="entry name" value="PHOSPHATIDYLINOSITOL MANNOSIDE ACYLTRANSFERASE"/>
    <property type="match status" value="1"/>
</dbReference>
<evidence type="ECO:0000256" key="4">
    <source>
        <dbReference type="ARBA" id="ARBA00022679"/>
    </source>
</evidence>
<keyword evidence="4" id="KW-0808">Transferase</keyword>
<dbReference type="Proteomes" id="UP000019112">
    <property type="component" value="Unassembled WGS sequence"/>
</dbReference>
<feature type="transmembrane region" description="Helical" evidence="7">
    <location>
        <begin position="16"/>
        <end position="35"/>
    </location>
</feature>
<reference evidence="8 9" key="1">
    <citation type="journal article" date="2014" name="FEMS Microbiol. Lett.">
        <title>Draft genome sequences of three Holospora species (Holospora obtusa, Holospora undulata, and Holospora elegans), endonuclear symbiotic bacteria of the ciliate Paramecium caudatum.</title>
        <authorList>
            <person name="Dohra H."/>
            <person name="Tanaka K."/>
            <person name="Suzuki T."/>
            <person name="Fujishima M."/>
            <person name="Suzuki H."/>
        </authorList>
    </citation>
    <scope>NUCLEOTIDE SEQUENCE [LARGE SCALE GENOMIC DNA]</scope>
    <source>
        <strain evidence="8 9">F1</strain>
    </source>
</reference>
<dbReference type="CDD" id="cd07984">
    <property type="entry name" value="LPLAT_LABLAT-like"/>
    <property type="match status" value="1"/>
</dbReference>
<dbReference type="GO" id="GO:0009247">
    <property type="term" value="P:glycolipid biosynthetic process"/>
    <property type="evidence" value="ECO:0007669"/>
    <property type="project" value="UniProtKB-ARBA"/>
</dbReference>
<dbReference type="Pfam" id="PF03279">
    <property type="entry name" value="Lip_A_acyltrans"/>
    <property type="match status" value="1"/>
</dbReference>
<dbReference type="STRING" id="1399147.P618_201139"/>
<dbReference type="EMBL" id="AWTR02000089">
    <property type="protein sequence ID" value="ETZ06698.1"/>
    <property type="molecule type" value="Genomic_DNA"/>
</dbReference>
<keyword evidence="9" id="KW-1185">Reference proteome</keyword>
<evidence type="ECO:0000256" key="5">
    <source>
        <dbReference type="ARBA" id="ARBA00023136"/>
    </source>
</evidence>
<evidence type="ECO:0000256" key="2">
    <source>
        <dbReference type="ARBA" id="ARBA00022475"/>
    </source>
</evidence>
<accession>W6TCZ2</accession>
<proteinExistence type="predicted"/>
<keyword evidence="3" id="KW-0997">Cell inner membrane</keyword>
<sequence>MKLPKHLSRCIKQGKYIIEFVGFSGIVAFFTLFRAKSASKIGGKFAQWVGPLLPVHRVGMKNLIHIFPNWSHSQRHCVLKKMWFHWGAVCAEYCHLKSLDFKHIEIKGEDLIRSFKDKPCIFISGHFGNFQIISFALQHLGFKVTQVYRQANNPWVDKTMQKFQRQTCNRVVSKENHSVKAIVETLQSHQAVLMLIDQKFSQGPLIPFLRHPAHTTVTPARCAKKYQCPLIPVYAQRLGENRFKIEFYPAIFYKDSFEEMIQRVNERLENEILQNPEQWFWIHKRWPFSYH</sequence>
<comment type="caution">
    <text evidence="8">The sequence shown here is derived from an EMBL/GenBank/DDBJ whole genome shotgun (WGS) entry which is preliminary data.</text>
</comment>
<evidence type="ECO:0000256" key="7">
    <source>
        <dbReference type="SAM" id="Phobius"/>
    </source>
</evidence>
<evidence type="ECO:0000313" key="9">
    <source>
        <dbReference type="Proteomes" id="UP000019112"/>
    </source>
</evidence>
<protein>
    <submittedName>
        <fullName evidence="8">Lipid A biosynthesis (KDO)2-(Lauroyl)-lipid IVA acyltransferase</fullName>
    </submittedName>
</protein>
<dbReference type="GO" id="GO:0016746">
    <property type="term" value="F:acyltransferase activity"/>
    <property type="evidence" value="ECO:0007669"/>
    <property type="project" value="UniProtKB-KW"/>
</dbReference>
<evidence type="ECO:0000256" key="1">
    <source>
        <dbReference type="ARBA" id="ARBA00004533"/>
    </source>
</evidence>
<evidence type="ECO:0000256" key="6">
    <source>
        <dbReference type="ARBA" id="ARBA00023315"/>
    </source>
</evidence>
<name>W6TCZ2_HOLOB</name>
<dbReference type="RefSeq" id="WP_021828070.1">
    <property type="nucleotide sequence ID" value="NZ_AWTR02000089.1"/>
</dbReference>
<dbReference type="GO" id="GO:0005886">
    <property type="term" value="C:plasma membrane"/>
    <property type="evidence" value="ECO:0007669"/>
    <property type="project" value="UniProtKB-SubCell"/>
</dbReference>
<dbReference type="OrthoDB" id="9801955at2"/>
<dbReference type="PANTHER" id="PTHR30606">
    <property type="entry name" value="LIPID A BIOSYNTHESIS LAUROYL ACYLTRANSFERASE"/>
    <property type="match status" value="1"/>
</dbReference>
<evidence type="ECO:0000256" key="3">
    <source>
        <dbReference type="ARBA" id="ARBA00022519"/>
    </source>
</evidence>
<evidence type="ECO:0000313" key="8">
    <source>
        <dbReference type="EMBL" id="ETZ06698.1"/>
    </source>
</evidence>
<keyword evidence="2" id="KW-1003">Cell membrane</keyword>
<dbReference type="eggNOG" id="COG1560">
    <property type="taxonomic scope" value="Bacteria"/>
</dbReference>
<dbReference type="AlphaFoldDB" id="W6TCZ2"/>
<dbReference type="InterPro" id="IPR004960">
    <property type="entry name" value="LipA_acyltrans"/>
</dbReference>
<keyword evidence="7" id="KW-1133">Transmembrane helix</keyword>
<gene>
    <name evidence="8" type="ORF">P618_201139</name>
</gene>
<organism evidence="8 9">
    <name type="scientific">Holospora obtusa F1</name>
    <dbReference type="NCBI Taxonomy" id="1399147"/>
    <lineage>
        <taxon>Bacteria</taxon>
        <taxon>Pseudomonadati</taxon>
        <taxon>Pseudomonadota</taxon>
        <taxon>Alphaproteobacteria</taxon>
        <taxon>Holosporales</taxon>
        <taxon>Holosporaceae</taxon>
        <taxon>Holospora</taxon>
    </lineage>
</organism>
<keyword evidence="6 8" id="KW-0012">Acyltransferase</keyword>
<keyword evidence="5 7" id="KW-0472">Membrane</keyword>
<comment type="subcellular location">
    <subcellularLocation>
        <location evidence="1">Cell inner membrane</location>
    </subcellularLocation>
</comment>
<keyword evidence="7" id="KW-0812">Transmembrane</keyword>